<organism evidence="1 2">
    <name type="scientific">Suillus placidus</name>
    <dbReference type="NCBI Taxonomy" id="48579"/>
    <lineage>
        <taxon>Eukaryota</taxon>
        <taxon>Fungi</taxon>
        <taxon>Dikarya</taxon>
        <taxon>Basidiomycota</taxon>
        <taxon>Agaricomycotina</taxon>
        <taxon>Agaricomycetes</taxon>
        <taxon>Agaricomycetidae</taxon>
        <taxon>Boletales</taxon>
        <taxon>Suillineae</taxon>
        <taxon>Suillaceae</taxon>
        <taxon>Suillus</taxon>
    </lineage>
</organism>
<evidence type="ECO:0000313" key="2">
    <source>
        <dbReference type="Proteomes" id="UP000714275"/>
    </source>
</evidence>
<keyword evidence="2" id="KW-1185">Reference proteome</keyword>
<dbReference type="EMBL" id="JABBWD010000009">
    <property type="protein sequence ID" value="KAG1780133.1"/>
    <property type="molecule type" value="Genomic_DNA"/>
</dbReference>
<name>A0A9P7A167_9AGAM</name>
<sequence length="444" mass="50240">MPRLLPRLLKILQDAPEPSTSSNGYTRYKKRVSMKNTIPETPTFTAEGRTHSILLDDANPITEGHLYNRHKSLPPRVRLVKPLQDTGEHDRPREMTDEEREWWSSPYLRMLASPLRECQITRKKLPCDFLIRLAPVRLPTSQGVREQQILVPDGVEHPKFKPRRSTPACYIVCWKDAVPYASSRIPLRKISQNLTVPPLLSVRIGYQLRLRVLQELELLTKRLAASPLDDPAATVLRRLTRSEWNVVRQTNSIPHKDAVALMVVPPVNQNPETKEKPRPSAQLDITDIVQAEINNSETSSRCLPPLSILHPVTDDDLGSPLLPNAQAPLYHGLSLFPARPQRAALHKALCKLLEAERRARSRALPASGSSGHEKSLRVHGDAKGSHAFLLRSNQHTAKRADVVPLAIALWRLRMWEGQAYGSATETSHWEVDAGWRLSWAEQMY</sequence>
<evidence type="ECO:0000313" key="1">
    <source>
        <dbReference type="EMBL" id="KAG1780133.1"/>
    </source>
</evidence>
<dbReference type="AlphaFoldDB" id="A0A9P7A167"/>
<dbReference type="Proteomes" id="UP000714275">
    <property type="component" value="Unassembled WGS sequence"/>
</dbReference>
<comment type="caution">
    <text evidence="1">The sequence shown here is derived from an EMBL/GenBank/DDBJ whole genome shotgun (WGS) entry which is preliminary data.</text>
</comment>
<proteinExistence type="predicted"/>
<accession>A0A9P7A167</accession>
<dbReference type="OrthoDB" id="3363286at2759"/>
<protein>
    <submittedName>
        <fullName evidence="1">Uncharacterized protein</fullName>
    </submittedName>
</protein>
<gene>
    <name evidence="1" type="ORF">EV702DRAFT_761806</name>
</gene>
<reference evidence="1" key="1">
    <citation type="journal article" date="2020" name="New Phytol.">
        <title>Comparative genomics reveals dynamic genome evolution in host specialist ectomycorrhizal fungi.</title>
        <authorList>
            <person name="Lofgren L.A."/>
            <person name="Nguyen N.H."/>
            <person name="Vilgalys R."/>
            <person name="Ruytinx J."/>
            <person name="Liao H.L."/>
            <person name="Branco S."/>
            <person name="Kuo A."/>
            <person name="LaButti K."/>
            <person name="Lipzen A."/>
            <person name="Andreopoulos W."/>
            <person name="Pangilinan J."/>
            <person name="Riley R."/>
            <person name="Hundley H."/>
            <person name="Na H."/>
            <person name="Barry K."/>
            <person name="Grigoriev I.V."/>
            <person name="Stajich J.E."/>
            <person name="Kennedy P.G."/>
        </authorList>
    </citation>
    <scope>NUCLEOTIDE SEQUENCE</scope>
    <source>
        <strain evidence="1">DOB743</strain>
    </source>
</reference>